<protein>
    <submittedName>
        <fullName evidence="2">T9SS type A sorting domain-containing protein</fullName>
    </submittedName>
</protein>
<feature type="signal peptide" evidence="1">
    <location>
        <begin position="1"/>
        <end position="23"/>
    </location>
</feature>
<name>A0ABW0EF76_9BACT</name>
<evidence type="ECO:0000313" key="2">
    <source>
        <dbReference type="EMBL" id="MFC5271861.1"/>
    </source>
</evidence>
<proteinExistence type="predicted"/>
<keyword evidence="1" id="KW-0732">Signal</keyword>
<keyword evidence="3" id="KW-1185">Reference proteome</keyword>
<dbReference type="EMBL" id="JBHSKT010000009">
    <property type="protein sequence ID" value="MFC5271861.1"/>
    <property type="molecule type" value="Genomic_DNA"/>
</dbReference>
<dbReference type="NCBIfam" id="TIGR04183">
    <property type="entry name" value="Por_Secre_tail"/>
    <property type="match status" value="1"/>
</dbReference>
<feature type="chain" id="PRO_5046321068" evidence="1">
    <location>
        <begin position="24"/>
        <end position="494"/>
    </location>
</feature>
<evidence type="ECO:0000313" key="3">
    <source>
        <dbReference type="Proteomes" id="UP001596161"/>
    </source>
</evidence>
<dbReference type="RefSeq" id="WP_378018218.1">
    <property type="nucleotide sequence ID" value="NZ_JBHSKT010000009.1"/>
</dbReference>
<evidence type="ECO:0000256" key="1">
    <source>
        <dbReference type="SAM" id="SignalP"/>
    </source>
</evidence>
<sequence>MKKNTTFLFLLLSVCLLSNKSFATHFLGGEIGYTCIAPGTYVAEYKAYFDCNASGGPPQTWQLNLKSAGCVPDQVITASKGSTDKVIQTYCPSYGNTCGVPSLYKLLETTYTATFTVAAQCTEYYLSVQDCSIGPMVNLDGFPCLYLETYLNTAAPGNNISSPAFLGLTTLHYTVNSPVTIPNMAIDRYPGGLDSLGYALTSALENANTPITYTNGTSFSNPILSSAPITFHPASGLLSFTPNVFNNVPPIFSNNVYAMVVEASGYKKINGVMTKVTSAQRRYPVAILDTAPNQNPEITNITINGQPLPVSGIVDAFSGDNLTIQFATADANTADTVSIYDPGSNLPVPTTTGGKNPTGTLNLNLTNEGLHWYPIIVKDNACPVRGVATQMVGLNMQKALGIAKDVSANTGFTAFPNPFSNAINFRISQPATARVIAIFNLLGQQIDAIPLKTVGSGEQKVQWQNANKYAAGTYVARLISEDKTIQTLKFTKLQ</sequence>
<comment type="caution">
    <text evidence="2">The sequence shown here is derived from an EMBL/GenBank/DDBJ whole genome shotgun (WGS) entry which is preliminary data.</text>
</comment>
<gene>
    <name evidence="2" type="ORF">ACFPIB_14680</name>
</gene>
<organism evidence="2 3">
    <name type="scientific">Adhaeribacter terreus</name>
    <dbReference type="NCBI Taxonomy" id="529703"/>
    <lineage>
        <taxon>Bacteria</taxon>
        <taxon>Pseudomonadati</taxon>
        <taxon>Bacteroidota</taxon>
        <taxon>Cytophagia</taxon>
        <taxon>Cytophagales</taxon>
        <taxon>Hymenobacteraceae</taxon>
        <taxon>Adhaeribacter</taxon>
    </lineage>
</organism>
<dbReference type="Proteomes" id="UP001596161">
    <property type="component" value="Unassembled WGS sequence"/>
</dbReference>
<accession>A0ABW0EF76</accession>
<dbReference type="InterPro" id="IPR026444">
    <property type="entry name" value="Secre_tail"/>
</dbReference>
<reference evidence="3" key="1">
    <citation type="journal article" date="2019" name="Int. J. Syst. Evol. Microbiol.">
        <title>The Global Catalogue of Microorganisms (GCM) 10K type strain sequencing project: providing services to taxonomists for standard genome sequencing and annotation.</title>
        <authorList>
            <consortium name="The Broad Institute Genomics Platform"/>
            <consortium name="The Broad Institute Genome Sequencing Center for Infectious Disease"/>
            <person name="Wu L."/>
            <person name="Ma J."/>
        </authorList>
    </citation>
    <scope>NUCLEOTIDE SEQUENCE [LARGE SCALE GENOMIC DNA]</scope>
    <source>
        <strain evidence="3">KACC 12602</strain>
    </source>
</reference>